<evidence type="ECO:0000256" key="1">
    <source>
        <dbReference type="SAM" id="MobiDB-lite"/>
    </source>
</evidence>
<evidence type="ECO:0000313" key="3">
    <source>
        <dbReference type="Proteomes" id="UP000199236"/>
    </source>
</evidence>
<accession>A0A1I5E723</accession>
<evidence type="ECO:0000313" key="2">
    <source>
        <dbReference type="EMBL" id="SFO07126.1"/>
    </source>
</evidence>
<protein>
    <submittedName>
        <fullName evidence="2">Uncharacterized protein</fullName>
    </submittedName>
</protein>
<dbReference type="Proteomes" id="UP000199236">
    <property type="component" value="Unassembled WGS sequence"/>
</dbReference>
<dbReference type="EMBL" id="FOVR01000003">
    <property type="protein sequence ID" value="SFO07126.1"/>
    <property type="molecule type" value="Genomic_DNA"/>
</dbReference>
<organism evidence="2 3">
    <name type="scientific">Cohaesibacter marisflavi</name>
    <dbReference type="NCBI Taxonomy" id="655353"/>
    <lineage>
        <taxon>Bacteria</taxon>
        <taxon>Pseudomonadati</taxon>
        <taxon>Pseudomonadota</taxon>
        <taxon>Alphaproteobacteria</taxon>
        <taxon>Hyphomicrobiales</taxon>
        <taxon>Cohaesibacteraceae</taxon>
    </lineage>
</organism>
<feature type="region of interest" description="Disordered" evidence="1">
    <location>
        <begin position="1"/>
        <end position="21"/>
    </location>
</feature>
<name>A0A1I5E723_9HYPH</name>
<proteinExistence type="predicted"/>
<keyword evidence="3" id="KW-1185">Reference proteome</keyword>
<sequence>MAKRRDMTMPEQAKKSSSNDLLQKEYHEIGIPSVAAACCVKKHVETKHTDYDPVQAKK</sequence>
<gene>
    <name evidence="2" type="ORF">SAMN04488056_10355</name>
</gene>
<reference evidence="2 3" key="1">
    <citation type="submission" date="2016-10" db="EMBL/GenBank/DDBJ databases">
        <authorList>
            <person name="de Groot N.N."/>
        </authorList>
    </citation>
    <scope>NUCLEOTIDE SEQUENCE [LARGE SCALE GENOMIC DNA]</scope>
    <source>
        <strain evidence="2 3">CGMCC 1.9157</strain>
    </source>
</reference>
<feature type="compositionally biased region" description="Basic and acidic residues" evidence="1">
    <location>
        <begin position="1"/>
        <end position="14"/>
    </location>
</feature>
<dbReference type="AlphaFoldDB" id="A0A1I5E723"/>